<dbReference type="Pfam" id="PF12674">
    <property type="entry name" value="Zn_ribbon_2"/>
    <property type="match status" value="1"/>
</dbReference>
<evidence type="ECO:0000313" key="3">
    <source>
        <dbReference type="Proteomes" id="UP001165422"/>
    </source>
</evidence>
<protein>
    <submittedName>
        <fullName evidence="2">Zinc ribbon domain-containing protein</fullName>
    </submittedName>
</protein>
<evidence type="ECO:0000313" key="2">
    <source>
        <dbReference type="EMBL" id="MCC9296495.1"/>
    </source>
</evidence>
<comment type="caution">
    <text evidence="2">The sequence shown here is derived from an EMBL/GenBank/DDBJ whole genome shotgun (WGS) entry which is preliminary data.</text>
</comment>
<dbReference type="InterPro" id="IPR025868">
    <property type="entry name" value="Zn_ribbon_dom_put"/>
</dbReference>
<proteinExistence type="predicted"/>
<feature type="domain" description="Putative zinc ribbon" evidence="1">
    <location>
        <begin position="5"/>
        <end position="83"/>
    </location>
</feature>
<dbReference type="EMBL" id="JAJJPB010000034">
    <property type="protein sequence ID" value="MCC9296495.1"/>
    <property type="molecule type" value="Genomic_DNA"/>
</dbReference>
<reference evidence="2" key="1">
    <citation type="submission" date="2021-11" db="EMBL/GenBank/DDBJ databases">
        <authorList>
            <person name="Qingchun L."/>
            <person name="Dong Z."/>
            <person name="Zongwei Q."/>
            <person name="Jia Z."/>
            <person name="Duotao L."/>
        </authorList>
    </citation>
    <scope>NUCLEOTIDE SEQUENCE</scope>
    <source>
        <strain evidence="2">WLY-B-L2</strain>
    </source>
</reference>
<keyword evidence="3" id="KW-1185">Reference proteome</keyword>
<evidence type="ECO:0000259" key="1">
    <source>
        <dbReference type="Pfam" id="PF12674"/>
    </source>
</evidence>
<dbReference type="Proteomes" id="UP001165422">
    <property type="component" value="Unassembled WGS sequence"/>
</dbReference>
<gene>
    <name evidence="2" type="ORF">LN736_16745</name>
</gene>
<organism evidence="2 3">
    <name type="scientific">Clostridium aromativorans</name>
    <dbReference type="NCBI Taxonomy" id="2836848"/>
    <lineage>
        <taxon>Bacteria</taxon>
        <taxon>Bacillati</taxon>
        <taxon>Bacillota</taxon>
        <taxon>Clostridia</taxon>
        <taxon>Eubacteriales</taxon>
        <taxon>Clostridiaceae</taxon>
        <taxon>Clostridium</taxon>
    </lineage>
</organism>
<dbReference type="RefSeq" id="WP_179977382.1">
    <property type="nucleotide sequence ID" value="NZ_JAJJPB010000034.1"/>
</dbReference>
<sequence length="85" mass="9968">MEQKYCQSCGMPLSEELYGTDADSSKNHEYCVYCYENGAFKQPDITMEEMIETCVPFMKKKGMEEGEARALMQNCLPHLKRWKKR</sequence>
<accession>A0ABS8NBM5</accession>
<name>A0ABS8NBM5_9CLOT</name>